<protein>
    <submittedName>
        <fullName evidence="2">Uncharacterized protein</fullName>
    </submittedName>
</protein>
<sequence>MLFYSRMWRPTEAENHPAMEKSTGSVQKSGESPDHTIHTA</sequence>
<evidence type="ECO:0000256" key="1">
    <source>
        <dbReference type="SAM" id="MobiDB-lite"/>
    </source>
</evidence>
<dbReference type="EMBL" id="CP010525">
    <property type="protein sequence ID" value="AJO22722.1"/>
    <property type="molecule type" value="Genomic_DNA"/>
</dbReference>
<gene>
    <name evidence="2" type="ORF">SB48_HM08orf03051</name>
</gene>
<feature type="region of interest" description="Disordered" evidence="1">
    <location>
        <begin position="1"/>
        <end position="40"/>
    </location>
</feature>
<name>A0AAN0T4G7_HEYCO</name>
<feature type="compositionally biased region" description="Basic and acidic residues" evidence="1">
    <location>
        <begin position="9"/>
        <end position="19"/>
    </location>
</feature>
<proteinExistence type="predicted"/>
<evidence type="ECO:0000313" key="3">
    <source>
        <dbReference type="Proteomes" id="UP000032024"/>
    </source>
</evidence>
<organism evidence="2 3">
    <name type="scientific">Heyndrickxia coagulans</name>
    <name type="common">Weizmannia coagulans</name>
    <dbReference type="NCBI Taxonomy" id="1398"/>
    <lineage>
        <taxon>Bacteria</taxon>
        <taxon>Bacillati</taxon>
        <taxon>Bacillota</taxon>
        <taxon>Bacilli</taxon>
        <taxon>Bacillales</taxon>
        <taxon>Bacillaceae</taxon>
        <taxon>Heyndrickxia</taxon>
    </lineage>
</organism>
<accession>A0AAN0T4G7</accession>
<evidence type="ECO:0000313" key="2">
    <source>
        <dbReference type="EMBL" id="AJO22722.1"/>
    </source>
</evidence>
<keyword evidence="3" id="KW-1185">Reference proteome</keyword>
<reference evidence="3" key="1">
    <citation type="submission" date="2015-01" db="EMBL/GenBank/DDBJ databases">
        <title>Comparative genome analysis of Bacillus coagulans HM-08, Clostridium butyricum HM-68, Bacillus subtilis HM-66 and Bacillus paralicheniformis BL-09.</title>
        <authorList>
            <person name="Zhang H."/>
        </authorList>
    </citation>
    <scope>NUCLEOTIDE SEQUENCE [LARGE SCALE GENOMIC DNA]</scope>
    <source>
        <strain evidence="3">HM-08</strain>
    </source>
</reference>
<feature type="compositionally biased region" description="Basic and acidic residues" evidence="1">
    <location>
        <begin position="31"/>
        <end position="40"/>
    </location>
</feature>
<dbReference type="AlphaFoldDB" id="A0AAN0T4G7"/>
<dbReference type="Proteomes" id="UP000032024">
    <property type="component" value="Chromosome"/>
</dbReference>